<protein>
    <recommendedName>
        <fullName evidence="1">Transposase IS200-like domain-containing protein</fullName>
    </recommendedName>
</protein>
<dbReference type="GO" id="GO:0006313">
    <property type="term" value="P:DNA transposition"/>
    <property type="evidence" value="ECO:0007669"/>
    <property type="project" value="InterPro"/>
</dbReference>
<feature type="domain" description="Transposase IS200-like" evidence="1">
    <location>
        <begin position="9"/>
        <end position="145"/>
    </location>
</feature>
<name>A0A1F5JYF6_9BACT</name>
<evidence type="ECO:0000259" key="1">
    <source>
        <dbReference type="SMART" id="SM01321"/>
    </source>
</evidence>
<dbReference type="PANTHER" id="PTHR34322:SF2">
    <property type="entry name" value="TRANSPOSASE IS200-LIKE DOMAIN-CONTAINING PROTEIN"/>
    <property type="match status" value="1"/>
</dbReference>
<dbReference type="AlphaFoldDB" id="A0A1F5JYF6"/>
<dbReference type="Gene3D" id="3.30.70.1290">
    <property type="entry name" value="Transposase IS200-like"/>
    <property type="match status" value="1"/>
</dbReference>
<evidence type="ECO:0000313" key="3">
    <source>
        <dbReference type="Proteomes" id="UP000176902"/>
    </source>
</evidence>
<dbReference type="GO" id="GO:0003677">
    <property type="term" value="F:DNA binding"/>
    <property type="evidence" value="ECO:0007669"/>
    <property type="project" value="InterPro"/>
</dbReference>
<comment type="caution">
    <text evidence="2">The sequence shown here is derived from an EMBL/GenBank/DDBJ whole genome shotgun (WGS) entry which is preliminary data.</text>
</comment>
<dbReference type="InterPro" id="IPR036515">
    <property type="entry name" value="Transposase_17_sf"/>
</dbReference>
<dbReference type="Proteomes" id="UP000176902">
    <property type="component" value="Unassembled WGS sequence"/>
</dbReference>
<accession>A0A1F5JYF6</accession>
<dbReference type="SMART" id="SM01321">
    <property type="entry name" value="Y1_Tnp"/>
    <property type="match status" value="1"/>
</dbReference>
<dbReference type="GO" id="GO:0004803">
    <property type="term" value="F:transposase activity"/>
    <property type="evidence" value="ECO:0007669"/>
    <property type="project" value="InterPro"/>
</dbReference>
<dbReference type="Pfam" id="PF01797">
    <property type="entry name" value="Y1_Tnp"/>
    <property type="match status" value="1"/>
</dbReference>
<sequence length="214" mass="25401">MPSRIFPFANGYFYHIYNRGSEKRRIFETSRDYQKFIKTINYYQYLGPKPKFSHYSQFQKFKPDPSKKIVDIICYCLMPNHFHLMIRQLIDGGITEFVSKVSNSYTKYYNTKHNRVGPLLQGEFKAILVESDEQLTHLSRYIHLNPKVSLLIKDLDDFEWSSYKEYLGLASGFCAKEKVLALFKNSQSYKQFVLDQADYGERLEQIKHQVLEEI</sequence>
<organism evidence="2 3">
    <name type="scientific">Candidatus Daviesbacteria bacterium RIFCSPHIGHO2_02_FULL_36_13</name>
    <dbReference type="NCBI Taxonomy" id="1797768"/>
    <lineage>
        <taxon>Bacteria</taxon>
        <taxon>Candidatus Daviesiibacteriota</taxon>
    </lineage>
</organism>
<gene>
    <name evidence="2" type="ORF">A3C59_01010</name>
</gene>
<dbReference type="InterPro" id="IPR002686">
    <property type="entry name" value="Transposase_17"/>
</dbReference>
<dbReference type="PANTHER" id="PTHR34322">
    <property type="entry name" value="TRANSPOSASE, Y1_TNP DOMAIN-CONTAINING"/>
    <property type="match status" value="1"/>
</dbReference>
<proteinExistence type="predicted"/>
<reference evidence="2 3" key="1">
    <citation type="journal article" date="2016" name="Nat. Commun.">
        <title>Thousands of microbial genomes shed light on interconnected biogeochemical processes in an aquifer system.</title>
        <authorList>
            <person name="Anantharaman K."/>
            <person name="Brown C.T."/>
            <person name="Hug L.A."/>
            <person name="Sharon I."/>
            <person name="Castelle C.J."/>
            <person name="Probst A.J."/>
            <person name="Thomas B.C."/>
            <person name="Singh A."/>
            <person name="Wilkins M.J."/>
            <person name="Karaoz U."/>
            <person name="Brodie E.L."/>
            <person name="Williams K.H."/>
            <person name="Hubbard S.S."/>
            <person name="Banfield J.F."/>
        </authorList>
    </citation>
    <scope>NUCLEOTIDE SEQUENCE [LARGE SCALE GENOMIC DNA]</scope>
</reference>
<dbReference type="EMBL" id="MFCV01000007">
    <property type="protein sequence ID" value="OGE33695.1"/>
    <property type="molecule type" value="Genomic_DNA"/>
</dbReference>
<dbReference type="SUPFAM" id="SSF143422">
    <property type="entry name" value="Transposase IS200-like"/>
    <property type="match status" value="1"/>
</dbReference>
<evidence type="ECO:0000313" key="2">
    <source>
        <dbReference type="EMBL" id="OGE33695.1"/>
    </source>
</evidence>